<protein>
    <submittedName>
        <fullName evidence="4">Methyl coenzyme M reductase system, component A2</fullName>
    </submittedName>
</protein>
<evidence type="ECO:0000256" key="1">
    <source>
        <dbReference type="ARBA" id="ARBA00022741"/>
    </source>
</evidence>
<dbReference type="InterPro" id="IPR003593">
    <property type="entry name" value="AAA+_ATPase"/>
</dbReference>
<dbReference type="GO" id="GO:0005524">
    <property type="term" value="F:ATP binding"/>
    <property type="evidence" value="ECO:0007669"/>
    <property type="project" value="UniProtKB-KW"/>
</dbReference>
<dbReference type="Pfam" id="PF00005">
    <property type="entry name" value="ABC_tran"/>
    <property type="match status" value="2"/>
</dbReference>
<name>A0A832WKK8_9EURY</name>
<dbReference type="PROSITE" id="PS00211">
    <property type="entry name" value="ABC_TRANSPORTER_1"/>
    <property type="match status" value="1"/>
</dbReference>
<evidence type="ECO:0000313" key="4">
    <source>
        <dbReference type="EMBL" id="HII70235.1"/>
    </source>
</evidence>
<dbReference type="PANTHER" id="PTHR42764:SF2">
    <property type="entry name" value="ABC TRANSPORTER, ATP-BINDING PROTEIN"/>
    <property type="match status" value="1"/>
</dbReference>
<dbReference type="InterPro" id="IPR003439">
    <property type="entry name" value="ABC_transporter-like_ATP-bd"/>
</dbReference>
<evidence type="ECO:0000256" key="2">
    <source>
        <dbReference type="ARBA" id="ARBA00022840"/>
    </source>
</evidence>
<dbReference type="PANTHER" id="PTHR42764">
    <property type="entry name" value="PHOSPHONATES UTILIZATION ATP-BINDING PROTEIN PHNK-RELATED"/>
    <property type="match status" value="1"/>
</dbReference>
<sequence>MSWVIRVEDLVKEFEDFRLEIPELEIGEGEVLGVLGESGAGKSVFIHVLKGLDDYEPDEGRILYRVGMCPECGWIERPEFIGEQCPKCEKGKLEEEVVDLWGLSDTERRRFRKRIAIMFQRTFALYEEQTVLENVMEALEEAGYSGEEAVQRAVDLIEMVQLEHRITHLARDLSGGEKQRVVLIRQLAKKPIVFLADEPTGTLDPETADIVHKALREGVKEEGITMVITSHWPEVIEDISDKAVWLEDGCVKEVGEPSEVVSKYLELVEEVEREEVEVGDDIIRVKDVKKYYYSIERGVVKAVDGVSLDVKEAEVYGIVGKSGAGKTTLAKILAGVLEPTEGEVYVRVGDDWVDMTDRRERGRAKRYIGMLHQQYTLYPHRTVLENLTKAIGIELPDELARMKAVHVLKVVGFDEKKAVNILDKYPDQLSEGERHRVALAQVLIREPRILILDEPTGTMDPITMRKVAKSILNARKEMNQTFVIVSHDMDFVLMVCDRASLMRDGKFVKTGDPEEIVRELTPEEREEMIRQE</sequence>
<evidence type="ECO:0000259" key="3">
    <source>
        <dbReference type="PROSITE" id="PS50893"/>
    </source>
</evidence>
<dbReference type="SMART" id="SM00382">
    <property type="entry name" value="AAA"/>
    <property type="match status" value="2"/>
</dbReference>
<reference evidence="4" key="1">
    <citation type="journal article" date="2020" name="bioRxiv">
        <title>A rank-normalized archaeal taxonomy based on genome phylogeny resolves widespread incomplete and uneven classifications.</title>
        <authorList>
            <person name="Rinke C."/>
            <person name="Chuvochina M."/>
            <person name="Mussig A.J."/>
            <person name="Chaumeil P.-A."/>
            <person name="Waite D.W."/>
            <person name="Whitman W.B."/>
            <person name="Parks D.H."/>
            <person name="Hugenholtz P."/>
        </authorList>
    </citation>
    <scope>NUCLEOTIDE SEQUENCE</scope>
    <source>
        <strain evidence="4">UBA8853</strain>
    </source>
</reference>
<dbReference type="SUPFAM" id="SSF52540">
    <property type="entry name" value="P-loop containing nucleoside triphosphate hydrolases"/>
    <property type="match status" value="2"/>
</dbReference>
<dbReference type="Proteomes" id="UP000619545">
    <property type="component" value="Unassembled WGS sequence"/>
</dbReference>
<dbReference type="PROSITE" id="PS50893">
    <property type="entry name" value="ABC_TRANSPORTER_2"/>
    <property type="match status" value="2"/>
</dbReference>
<dbReference type="OMA" id="QWTPVGD"/>
<organism evidence="4 5">
    <name type="scientific">Methanopyrus kandleri</name>
    <dbReference type="NCBI Taxonomy" id="2320"/>
    <lineage>
        <taxon>Archaea</taxon>
        <taxon>Methanobacteriati</taxon>
        <taxon>Methanobacteriota</taxon>
        <taxon>Methanomada group</taxon>
        <taxon>Methanopyri</taxon>
        <taxon>Methanopyrales</taxon>
        <taxon>Methanopyraceae</taxon>
        <taxon>Methanopyrus</taxon>
    </lineage>
</organism>
<keyword evidence="2" id="KW-0067">ATP-binding</keyword>
<evidence type="ECO:0000313" key="5">
    <source>
        <dbReference type="Proteomes" id="UP000619545"/>
    </source>
</evidence>
<dbReference type="InterPro" id="IPR017669">
    <property type="entry name" value="Me_Coenz_M_Rdtase_A2"/>
</dbReference>
<dbReference type="RefSeq" id="WP_011019801.1">
    <property type="nucleotide sequence ID" value="NZ_DUJS01000003.1"/>
</dbReference>
<dbReference type="NCBIfam" id="TIGR03269">
    <property type="entry name" value="met_CoM_red_A2"/>
    <property type="match status" value="1"/>
</dbReference>
<feature type="domain" description="ABC transporter" evidence="3">
    <location>
        <begin position="283"/>
        <end position="529"/>
    </location>
</feature>
<comment type="caution">
    <text evidence="4">The sequence shown here is derived from an EMBL/GenBank/DDBJ whole genome shotgun (WGS) entry which is preliminary data.</text>
</comment>
<dbReference type="EMBL" id="DUJS01000003">
    <property type="protein sequence ID" value="HII70235.1"/>
    <property type="molecule type" value="Genomic_DNA"/>
</dbReference>
<dbReference type="AlphaFoldDB" id="A0A832WKK8"/>
<dbReference type="Gene3D" id="3.40.50.300">
    <property type="entry name" value="P-loop containing nucleotide triphosphate hydrolases"/>
    <property type="match status" value="2"/>
</dbReference>
<keyword evidence="1" id="KW-0547">Nucleotide-binding</keyword>
<dbReference type="GeneID" id="1478028"/>
<dbReference type="GO" id="GO:0016887">
    <property type="term" value="F:ATP hydrolysis activity"/>
    <property type="evidence" value="ECO:0007669"/>
    <property type="project" value="InterPro"/>
</dbReference>
<dbReference type="InterPro" id="IPR017871">
    <property type="entry name" value="ABC_transporter-like_CS"/>
</dbReference>
<dbReference type="InterPro" id="IPR027417">
    <property type="entry name" value="P-loop_NTPase"/>
</dbReference>
<proteinExistence type="predicted"/>
<accession>A0A832WKK8</accession>
<gene>
    <name evidence="4" type="primary">atwA</name>
    <name evidence="4" type="ORF">HA336_03265</name>
</gene>
<feature type="domain" description="ABC transporter" evidence="3">
    <location>
        <begin position="5"/>
        <end position="273"/>
    </location>
</feature>
<dbReference type="GO" id="GO:0019700">
    <property type="term" value="P:organic phosphonate catabolic process"/>
    <property type="evidence" value="ECO:0007669"/>
    <property type="project" value="TreeGrafter"/>
</dbReference>